<evidence type="ECO:0008006" key="4">
    <source>
        <dbReference type="Google" id="ProtNLM"/>
    </source>
</evidence>
<dbReference type="Proteomes" id="UP000198917">
    <property type="component" value="Unassembled WGS sequence"/>
</dbReference>
<organism evidence="2 3">
    <name type="scientific">Agrobacterium fabrum</name>
    <dbReference type="NCBI Taxonomy" id="1176649"/>
    <lineage>
        <taxon>Bacteria</taxon>
        <taxon>Pseudomonadati</taxon>
        <taxon>Pseudomonadota</taxon>
        <taxon>Alphaproteobacteria</taxon>
        <taxon>Hyphomicrobiales</taxon>
        <taxon>Rhizobiaceae</taxon>
        <taxon>Rhizobium/Agrobacterium group</taxon>
        <taxon>Agrobacterium</taxon>
        <taxon>Agrobacterium tumefaciens complex</taxon>
    </lineage>
</organism>
<name>A0A7Z7BHW4_9HYPH</name>
<dbReference type="EMBL" id="FNEW01000001">
    <property type="protein sequence ID" value="SDJ28336.1"/>
    <property type="molecule type" value="Genomic_DNA"/>
</dbReference>
<sequence>MDQVTAVSQGEDCRSRLPFAPPQDDRNVTTEQSYRLPDLHRMRQHADRQYTAFFPKRTARNARSLVAQCPSIWLGSKISRIYSRYMRERQTGRWSPRIGMKADDISRSPKTVANIAYVVVDFLNWLDAHGISSEEATYFVVRAYQSDILNGRWGKGSRELSPDWANEKADEACSLLRWLAARGFRREFNVETRTVRTPLGELREVRIGRAKGGRDPGRVLALPDEHKVSGWLEQVRQRKGRAKSLACRAIVELATRKREYAKIVRNWIDGPRGALEDVYFRRTGVRTPQLFLSDAPGFEGTPISPASLYTCFKLRVPDGPEIWYPHLGRHYSICVGLIEGLRRDAAALNRQLFDMPMNWVRNRTEYWLNIQRRKAGHISAQTTEIYTQWLDTNCILKPTSDEWAMFLQAGDGE</sequence>
<evidence type="ECO:0000313" key="3">
    <source>
        <dbReference type="Proteomes" id="UP000198917"/>
    </source>
</evidence>
<reference evidence="2 3" key="1">
    <citation type="submission" date="2016-10" db="EMBL/GenBank/DDBJ databases">
        <authorList>
            <person name="Varghese N."/>
            <person name="Submissions S."/>
        </authorList>
    </citation>
    <scope>NUCLEOTIDE SEQUENCE [LARGE SCALE GENOMIC DNA]</scope>
    <source>
        <strain evidence="2 3">PDC82</strain>
    </source>
</reference>
<comment type="caution">
    <text evidence="2">The sequence shown here is derived from an EMBL/GenBank/DDBJ whole genome shotgun (WGS) entry which is preliminary data.</text>
</comment>
<protein>
    <recommendedName>
        <fullName evidence="4">Integrase</fullName>
    </recommendedName>
</protein>
<gene>
    <name evidence="2" type="ORF">SAMN05428983_0977</name>
</gene>
<dbReference type="AlphaFoldDB" id="A0A7Z7BHW4"/>
<evidence type="ECO:0000256" key="1">
    <source>
        <dbReference type="SAM" id="MobiDB-lite"/>
    </source>
</evidence>
<proteinExistence type="predicted"/>
<evidence type="ECO:0000313" key="2">
    <source>
        <dbReference type="EMBL" id="SDJ28336.1"/>
    </source>
</evidence>
<feature type="region of interest" description="Disordered" evidence="1">
    <location>
        <begin position="1"/>
        <end position="33"/>
    </location>
</feature>
<accession>A0A7Z7BHW4</accession>